<accession>Q2KG68</accession>
<proteinExistence type="predicted"/>
<dbReference type="AlphaFoldDB" id="Q2KG68"/>
<protein>
    <submittedName>
        <fullName evidence="1">Uncharacterized protein</fullName>
    </submittedName>
</protein>
<name>Q2KG68_PYRO7</name>
<reference evidence="1" key="1">
    <citation type="submission" date="2005-01" db="EMBL/GenBank/DDBJ databases">
        <title>The sequence of Magnaporthe grisea chromosome 7.</title>
        <authorList>
            <person name="Thon M.R."/>
            <person name="Pan H."/>
            <person name="Diener A."/>
            <person name="Papalas J."/>
            <person name="Taro A."/>
            <person name="Mitchell T."/>
            <person name="Dean R.A."/>
        </authorList>
    </citation>
    <scope>NUCLEOTIDE SEQUENCE</scope>
    <source>
        <strain evidence="1">70-15</strain>
    </source>
</reference>
<evidence type="ECO:0000313" key="1">
    <source>
        <dbReference type="EMBL" id="EAQ71060.1"/>
    </source>
</evidence>
<dbReference type="EMBL" id="CM000230">
    <property type="protein sequence ID" value="EAQ71060.1"/>
    <property type="molecule type" value="Genomic_DNA"/>
</dbReference>
<gene>
    <name evidence="1" type="ORF">MGCH7_ch7g467</name>
</gene>
<sequence length="93" mass="9939">MKSQQLHFLVTQGSGRASHAIFASAPAYRQMQCTTTKIPHSGLGGWRVLCTGATPKRQLTAAPSTMLLSSLEMTQVLASGGAHRYLRVACHNG</sequence>
<organism evidence="1">
    <name type="scientific">Pyricularia oryzae (strain 70-15 / ATCC MYA-4617 / FGSC 8958)</name>
    <name type="common">Rice blast fungus</name>
    <name type="synonym">Magnaporthe oryzae</name>
    <dbReference type="NCBI Taxonomy" id="242507"/>
    <lineage>
        <taxon>Eukaryota</taxon>
        <taxon>Fungi</taxon>
        <taxon>Dikarya</taxon>
        <taxon>Ascomycota</taxon>
        <taxon>Pezizomycotina</taxon>
        <taxon>Sordariomycetes</taxon>
        <taxon>Sordariomycetidae</taxon>
        <taxon>Magnaporthales</taxon>
        <taxon>Pyriculariaceae</taxon>
        <taxon>Pyricularia</taxon>
    </lineage>
</organism>